<dbReference type="GO" id="GO:0008270">
    <property type="term" value="F:zinc ion binding"/>
    <property type="evidence" value="ECO:0007669"/>
    <property type="project" value="InterPro"/>
</dbReference>
<accession>A0A9P4MR70</accession>
<dbReference type="CDD" id="cd00067">
    <property type="entry name" value="GAL4"/>
    <property type="match status" value="1"/>
</dbReference>
<dbReference type="InterPro" id="IPR001138">
    <property type="entry name" value="Zn2Cys6_DnaBD"/>
</dbReference>
<keyword evidence="5" id="KW-1185">Reference proteome</keyword>
<organism evidence="4 5">
    <name type="scientific">Delitschia confertaspora ATCC 74209</name>
    <dbReference type="NCBI Taxonomy" id="1513339"/>
    <lineage>
        <taxon>Eukaryota</taxon>
        <taxon>Fungi</taxon>
        <taxon>Dikarya</taxon>
        <taxon>Ascomycota</taxon>
        <taxon>Pezizomycotina</taxon>
        <taxon>Dothideomycetes</taxon>
        <taxon>Pleosporomycetidae</taxon>
        <taxon>Pleosporales</taxon>
        <taxon>Delitschiaceae</taxon>
        <taxon>Delitschia</taxon>
    </lineage>
</organism>
<feature type="compositionally biased region" description="Polar residues" evidence="2">
    <location>
        <begin position="417"/>
        <end position="427"/>
    </location>
</feature>
<dbReference type="GO" id="GO:0000981">
    <property type="term" value="F:DNA-binding transcription factor activity, RNA polymerase II-specific"/>
    <property type="evidence" value="ECO:0007669"/>
    <property type="project" value="InterPro"/>
</dbReference>
<protein>
    <recommendedName>
        <fullName evidence="3">Zn(2)-C6 fungal-type domain-containing protein</fullName>
    </recommendedName>
</protein>
<feature type="compositionally biased region" description="Low complexity" evidence="2">
    <location>
        <begin position="269"/>
        <end position="280"/>
    </location>
</feature>
<dbReference type="Proteomes" id="UP000799536">
    <property type="component" value="Unassembled WGS sequence"/>
</dbReference>
<dbReference type="PROSITE" id="PS00463">
    <property type="entry name" value="ZN2_CY6_FUNGAL_1"/>
    <property type="match status" value="1"/>
</dbReference>
<dbReference type="InterPro" id="IPR036864">
    <property type="entry name" value="Zn2-C6_fun-type_DNA-bd_sf"/>
</dbReference>
<dbReference type="PROSITE" id="PS50048">
    <property type="entry name" value="ZN2_CY6_FUNGAL_2"/>
    <property type="match status" value="1"/>
</dbReference>
<feature type="domain" description="Zn(2)-C6 fungal-type" evidence="3">
    <location>
        <begin position="132"/>
        <end position="166"/>
    </location>
</feature>
<keyword evidence="1" id="KW-0539">Nucleus</keyword>
<evidence type="ECO:0000256" key="2">
    <source>
        <dbReference type="SAM" id="MobiDB-lite"/>
    </source>
</evidence>
<evidence type="ECO:0000313" key="5">
    <source>
        <dbReference type="Proteomes" id="UP000799536"/>
    </source>
</evidence>
<proteinExistence type="predicted"/>
<dbReference type="EMBL" id="ML994063">
    <property type="protein sequence ID" value="KAF2199657.1"/>
    <property type="molecule type" value="Genomic_DNA"/>
</dbReference>
<dbReference type="SUPFAM" id="SSF57701">
    <property type="entry name" value="Zn2/Cys6 DNA-binding domain"/>
    <property type="match status" value="1"/>
</dbReference>
<name>A0A9P4MR70_9PLEO</name>
<sequence length="459" mass="49959">MAVGIESRVRKVVPAFDHKSLFRPLQGTAMAYDPPLHSAGVGLPVTETSTPHISADPPGYNPSHSAQATTAPPVQAHIHKKRRPSKSKVPPEIRRSSSTPHMRHLALATSGELSPTANKQRNKLGYHRTSVACGHCRRRKIRCLVAQDDPQGRCSNCIRLKKECNFHPVEQTPENQRAQVKDRGQGSLNPSTPSSPHHAAPMTGEHVEEYHPPLSGVPSNAPVSNFGIHPELDVDPSHAPHAADLSQPSSYSYGHPIEAQWTTPAFLTSPSLAENSPSSSGHWRPSPSTATSNYGSESTMSGAQTPATMSSASNVPYHDSHSWNQPAMQPPTRSMSYGNIEGLHQYPNHSGNMHHQEYRNRAPSYHYPACIDTSASMQTAAHGDSGAPPLSAPILASQPYNYQSTWHPYAMQGPDMPTQNQSTSTQWYTEPTPLDQVQEEGVPPALYNHGQIQAYYSGP</sequence>
<evidence type="ECO:0000256" key="1">
    <source>
        <dbReference type="ARBA" id="ARBA00023242"/>
    </source>
</evidence>
<dbReference type="Pfam" id="PF00172">
    <property type="entry name" value="Zn_clus"/>
    <property type="match status" value="1"/>
</dbReference>
<evidence type="ECO:0000313" key="4">
    <source>
        <dbReference type="EMBL" id="KAF2199657.1"/>
    </source>
</evidence>
<feature type="region of interest" description="Disordered" evidence="2">
    <location>
        <begin position="406"/>
        <end position="427"/>
    </location>
</feature>
<feature type="region of interest" description="Disordered" evidence="2">
    <location>
        <begin position="169"/>
        <end position="251"/>
    </location>
</feature>
<dbReference type="Gene3D" id="4.10.240.10">
    <property type="entry name" value="Zn(2)-C6 fungal-type DNA-binding domain"/>
    <property type="match status" value="1"/>
</dbReference>
<feature type="region of interest" description="Disordered" evidence="2">
    <location>
        <begin position="268"/>
        <end position="328"/>
    </location>
</feature>
<feature type="region of interest" description="Disordered" evidence="2">
    <location>
        <begin position="42"/>
        <end position="102"/>
    </location>
</feature>
<comment type="caution">
    <text evidence="4">The sequence shown here is derived from an EMBL/GenBank/DDBJ whole genome shotgun (WGS) entry which is preliminary data.</text>
</comment>
<feature type="compositionally biased region" description="Polar residues" evidence="2">
    <location>
        <begin position="286"/>
        <end position="314"/>
    </location>
</feature>
<feature type="compositionally biased region" description="Low complexity" evidence="2">
    <location>
        <begin position="190"/>
        <end position="201"/>
    </location>
</feature>
<evidence type="ECO:0000259" key="3">
    <source>
        <dbReference type="PROSITE" id="PS50048"/>
    </source>
</evidence>
<dbReference type="AlphaFoldDB" id="A0A9P4MR70"/>
<reference evidence="4" key="1">
    <citation type="journal article" date="2020" name="Stud. Mycol.">
        <title>101 Dothideomycetes genomes: a test case for predicting lifestyles and emergence of pathogens.</title>
        <authorList>
            <person name="Haridas S."/>
            <person name="Albert R."/>
            <person name="Binder M."/>
            <person name="Bloem J."/>
            <person name="Labutti K."/>
            <person name="Salamov A."/>
            <person name="Andreopoulos B."/>
            <person name="Baker S."/>
            <person name="Barry K."/>
            <person name="Bills G."/>
            <person name="Bluhm B."/>
            <person name="Cannon C."/>
            <person name="Castanera R."/>
            <person name="Culley D."/>
            <person name="Daum C."/>
            <person name="Ezra D."/>
            <person name="Gonzalez J."/>
            <person name="Henrissat B."/>
            <person name="Kuo A."/>
            <person name="Liang C."/>
            <person name="Lipzen A."/>
            <person name="Lutzoni F."/>
            <person name="Magnuson J."/>
            <person name="Mondo S."/>
            <person name="Nolan M."/>
            <person name="Ohm R."/>
            <person name="Pangilinan J."/>
            <person name="Park H.-J."/>
            <person name="Ramirez L."/>
            <person name="Alfaro M."/>
            <person name="Sun H."/>
            <person name="Tritt A."/>
            <person name="Yoshinaga Y."/>
            <person name="Zwiers L.-H."/>
            <person name="Turgeon B."/>
            <person name="Goodwin S."/>
            <person name="Spatafora J."/>
            <person name="Crous P."/>
            <person name="Grigoriev I."/>
        </authorList>
    </citation>
    <scope>NUCLEOTIDE SEQUENCE</scope>
    <source>
        <strain evidence="4">ATCC 74209</strain>
    </source>
</reference>
<dbReference type="OrthoDB" id="4150019at2759"/>
<feature type="compositionally biased region" description="Basic residues" evidence="2">
    <location>
        <begin position="77"/>
        <end position="86"/>
    </location>
</feature>
<gene>
    <name evidence="4" type="ORF">GQ43DRAFT_450107</name>
</gene>
<feature type="compositionally biased region" description="Polar residues" evidence="2">
    <location>
        <begin position="62"/>
        <end position="72"/>
    </location>
</feature>
<dbReference type="SMART" id="SM00066">
    <property type="entry name" value="GAL4"/>
    <property type="match status" value="1"/>
</dbReference>